<dbReference type="InterPro" id="IPR029035">
    <property type="entry name" value="DHS-like_NAD/FAD-binding_dom"/>
</dbReference>
<comment type="catalytic activity">
    <reaction evidence="8 9">
        <text>2 pyruvate + H(+) = (2S)-2-acetolactate + CO2</text>
        <dbReference type="Rhea" id="RHEA:25249"/>
        <dbReference type="ChEBI" id="CHEBI:15361"/>
        <dbReference type="ChEBI" id="CHEBI:15378"/>
        <dbReference type="ChEBI" id="CHEBI:16526"/>
        <dbReference type="ChEBI" id="CHEBI:58476"/>
        <dbReference type="EC" id="2.2.1.6"/>
    </reaction>
</comment>
<evidence type="ECO:0000256" key="9">
    <source>
        <dbReference type="RuleBase" id="RU003591"/>
    </source>
</evidence>
<dbReference type="InterPro" id="IPR012001">
    <property type="entry name" value="Thiamin_PyroP_enz_TPP-bd_dom"/>
</dbReference>
<comment type="similarity">
    <text evidence="3 9">Belongs to the TPP enzyme family.</text>
</comment>
<dbReference type="GO" id="GO:0009099">
    <property type="term" value="P:L-valine biosynthetic process"/>
    <property type="evidence" value="ECO:0007669"/>
    <property type="project" value="UniProtKB-UniPathway"/>
</dbReference>
<dbReference type="OrthoDB" id="4494979at2"/>
<dbReference type="GO" id="GO:0050660">
    <property type="term" value="F:flavin adenine dinucleotide binding"/>
    <property type="evidence" value="ECO:0007669"/>
    <property type="project" value="InterPro"/>
</dbReference>
<keyword evidence="9" id="KW-0479">Metal-binding</keyword>
<evidence type="ECO:0000256" key="7">
    <source>
        <dbReference type="ARBA" id="ARBA00023304"/>
    </source>
</evidence>
<feature type="domain" description="Thiamine pyrophosphate enzyme TPP-binding" evidence="11">
    <location>
        <begin position="385"/>
        <end position="532"/>
    </location>
</feature>
<dbReference type="GO" id="GO:0030976">
    <property type="term" value="F:thiamine pyrophosphate binding"/>
    <property type="evidence" value="ECO:0007669"/>
    <property type="project" value="UniProtKB-UniRule"/>
</dbReference>
<evidence type="ECO:0000256" key="4">
    <source>
        <dbReference type="ARBA" id="ARBA00013145"/>
    </source>
</evidence>
<reference evidence="14" key="1">
    <citation type="submission" date="2016-10" db="EMBL/GenBank/DDBJ databases">
        <authorList>
            <person name="Varghese N."/>
            <person name="Submissions S."/>
        </authorList>
    </citation>
    <scope>NUCLEOTIDE SEQUENCE [LARGE SCALE GENOMIC DNA]</scope>
    <source>
        <strain evidence="14">XBD2006</strain>
    </source>
</reference>
<dbReference type="FunFam" id="3.40.50.970:FF:000007">
    <property type="entry name" value="Acetolactate synthase"/>
    <property type="match status" value="1"/>
</dbReference>
<evidence type="ECO:0000259" key="12">
    <source>
        <dbReference type="Pfam" id="PF02776"/>
    </source>
</evidence>
<feature type="domain" description="Thiamine pyrophosphate enzyme N-terminal TPP-binding" evidence="12">
    <location>
        <begin position="2"/>
        <end position="114"/>
    </location>
</feature>
<dbReference type="Gene3D" id="3.40.50.1220">
    <property type="entry name" value="TPP-binding domain"/>
    <property type="match status" value="1"/>
</dbReference>
<accession>A0A1G5B643</accession>
<dbReference type="GO" id="GO:0003984">
    <property type="term" value="F:acetolactate synthase activity"/>
    <property type="evidence" value="ECO:0007669"/>
    <property type="project" value="UniProtKB-EC"/>
</dbReference>
<evidence type="ECO:0000259" key="10">
    <source>
        <dbReference type="Pfam" id="PF00205"/>
    </source>
</evidence>
<dbReference type="NCBIfam" id="TIGR00118">
    <property type="entry name" value="acolac_lg"/>
    <property type="match status" value="1"/>
</dbReference>
<evidence type="ECO:0000313" key="14">
    <source>
        <dbReference type="Proteomes" id="UP000183047"/>
    </source>
</evidence>
<dbReference type="SUPFAM" id="SSF52518">
    <property type="entry name" value="Thiamin diphosphate-binding fold (THDP-binding)"/>
    <property type="match status" value="2"/>
</dbReference>
<evidence type="ECO:0000259" key="11">
    <source>
        <dbReference type="Pfam" id="PF02775"/>
    </source>
</evidence>
<dbReference type="GO" id="GO:0009097">
    <property type="term" value="P:isoleucine biosynthetic process"/>
    <property type="evidence" value="ECO:0007669"/>
    <property type="project" value="UniProtKB-UniPathway"/>
</dbReference>
<gene>
    <name evidence="13" type="ORF">SAMN02910451_00555</name>
</gene>
<comment type="pathway">
    <text evidence="2 9">Amino-acid biosynthesis; L-valine biosynthesis; L-valine from pyruvate: step 1/4.</text>
</comment>
<dbReference type="Proteomes" id="UP000183047">
    <property type="component" value="Unassembled WGS sequence"/>
</dbReference>
<dbReference type="InterPro" id="IPR045229">
    <property type="entry name" value="TPP_enz"/>
</dbReference>
<dbReference type="CDD" id="cd07035">
    <property type="entry name" value="TPP_PYR_POX_like"/>
    <property type="match status" value="1"/>
</dbReference>
<dbReference type="Pfam" id="PF02776">
    <property type="entry name" value="TPP_enzyme_N"/>
    <property type="match status" value="1"/>
</dbReference>
<evidence type="ECO:0000256" key="1">
    <source>
        <dbReference type="ARBA" id="ARBA00004974"/>
    </source>
</evidence>
<dbReference type="SUPFAM" id="SSF52467">
    <property type="entry name" value="DHS-like NAD/FAD-binding domain"/>
    <property type="match status" value="1"/>
</dbReference>
<evidence type="ECO:0000256" key="6">
    <source>
        <dbReference type="ARBA" id="ARBA00023052"/>
    </source>
</evidence>
<dbReference type="PANTHER" id="PTHR18968:SF13">
    <property type="entry name" value="ACETOLACTATE SYNTHASE CATALYTIC SUBUNIT, MITOCHONDRIAL"/>
    <property type="match status" value="1"/>
</dbReference>
<comment type="cofactor">
    <cofactor evidence="9">
        <name>Mg(2+)</name>
        <dbReference type="ChEBI" id="CHEBI:18420"/>
    </cofactor>
    <text evidence="9">Binds 1 Mg(2+) ion per subunit.</text>
</comment>
<keyword evidence="6 9" id="KW-0786">Thiamine pyrophosphate</keyword>
<sequence length="543" mass="59378">MIGAEAIVKCLEKEKTEVVFGYSGVAIDPFWNKILETDIKRVLIRTEQNAAHCANGYARISGKVGVCAVTSGPGATNLITGIATAYADSIPLVAITGQVNSDMIGSDVFQEADITGAVESFVKYSYLVRDVNDIPRIFKEAFYLAGTGRKGPVLIDIPFDVQNAQLEGKFSYPETISMRTYKPTVKGNMVQIKKVIKEVEKAKRPIICVGGGVHLSKATAEIRKFAELNSVPVVSTMMGIGVMPTEHPLYFGMVGNNGQSYANRAMNESDLLLMVGARVADRAVNRPDLITENKVMVHIDVDPAEIGKNVGPTIPLVGDIKHIFADFLAQDDRADDHSQWLEILNGYKKEAAVKVKPAKKGYVKPKDFIVKLSEIMEDDAIYVADVGQNQMWSCSYHIVKNGRFITSGGMGTMGYSIPAAMGAKLVDKKKQVVAVTGDGAFQMSMMELATMRQYGINVKIVVMKNGFLGMVREHQHYAYNDNYSMVELQGDPDLSLIAAAYGMDYAKVDGNSDVEAELKKFLKDDKSALMEVCVDPMELTGEK</sequence>
<evidence type="ECO:0000256" key="8">
    <source>
        <dbReference type="ARBA" id="ARBA00048670"/>
    </source>
</evidence>
<evidence type="ECO:0000313" key="13">
    <source>
        <dbReference type="EMBL" id="SCX85622.1"/>
    </source>
</evidence>
<dbReference type="InterPro" id="IPR012000">
    <property type="entry name" value="Thiamin_PyroP_enz_cen_dom"/>
</dbReference>
<dbReference type="UniPathway" id="UPA00047">
    <property type="reaction ID" value="UER00055"/>
</dbReference>
<protein>
    <recommendedName>
        <fullName evidence="4 9">Acetolactate synthase</fullName>
        <ecNumber evidence="4 9">2.2.1.6</ecNumber>
    </recommendedName>
</protein>
<keyword evidence="9" id="KW-0808">Transferase</keyword>
<dbReference type="STRING" id="185008.bhn_I1564"/>
<dbReference type="Pfam" id="PF02775">
    <property type="entry name" value="TPP_enzyme_C"/>
    <property type="match status" value="1"/>
</dbReference>
<keyword evidence="7 9" id="KW-0100">Branched-chain amino acid biosynthesis</keyword>
<dbReference type="GO" id="GO:0005948">
    <property type="term" value="C:acetolactate synthase complex"/>
    <property type="evidence" value="ECO:0007669"/>
    <property type="project" value="TreeGrafter"/>
</dbReference>
<dbReference type="Pfam" id="PF00205">
    <property type="entry name" value="TPP_enzyme_M"/>
    <property type="match status" value="1"/>
</dbReference>
<dbReference type="EC" id="2.2.1.6" evidence="4 9"/>
<dbReference type="UniPathway" id="UPA00049">
    <property type="reaction ID" value="UER00059"/>
</dbReference>
<dbReference type="InterPro" id="IPR011766">
    <property type="entry name" value="TPP_enzyme_TPP-bd"/>
</dbReference>
<name>A0A1G5B643_9FIRM</name>
<feature type="domain" description="Thiamine pyrophosphate enzyme central" evidence="10">
    <location>
        <begin position="192"/>
        <end position="324"/>
    </location>
</feature>
<dbReference type="FunFam" id="3.40.50.1220:FF:000008">
    <property type="entry name" value="Acetolactate synthase"/>
    <property type="match status" value="1"/>
</dbReference>
<keyword evidence="14" id="KW-1185">Reference proteome</keyword>
<dbReference type="PANTHER" id="PTHR18968">
    <property type="entry name" value="THIAMINE PYROPHOSPHATE ENZYMES"/>
    <property type="match status" value="1"/>
</dbReference>
<comment type="pathway">
    <text evidence="1 9">Amino-acid biosynthesis; L-isoleucine biosynthesis; L-isoleucine from 2-oxobutanoate: step 1/4.</text>
</comment>
<dbReference type="InterPro" id="IPR012846">
    <property type="entry name" value="Acetolactate_synth_lsu"/>
</dbReference>
<dbReference type="AlphaFoldDB" id="A0A1G5B643"/>
<evidence type="ECO:0000256" key="2">
    <source>
        <dbReference type="ARBA" id="ARBA00005025"/>
    </source>
</evidence>
<keyword evidence="5 9" id="KW-0028">Amino-acid biosynthesis</keyword>
<dbReference type="EMBL" id="FMUR01000004">
    <property type="protein sequence ID" value="SCX85622.1"/>
    <property type="molecule type" value="Genomic_DNA"/>
</dbReference>
<keyword evidence="9" id="KW-0460">Magnesium</keyword>
<evidence type="ECO:0000256" key="3">
    <source>
        <dbReference type="ARBA" id="ARBA00007812"/>
    </source>
</evidence>
<dbReference type="Gene3D" id="3.40.50.970">
    <property type="match status" value="2"/>
</dbReference>
<dbReference type="InterPro" id="IPR029061">
    <property type="entry name" value="THDP-binding"/>
</dbReference>
<dbReference type="GO" id="GO:0000287">
    <property type="term" value="F:magnesium ion binding"/>
    <property type="evidence" value="ECO:0007669"/>
    <property type="project" value="UniProtKB-UniRule"/>
</dbReference>
<dbReference type="RefSeq" id="WP_074461335.1">
    <property type="nucleotide sequence ID" value="NZ_FMUR01000004.1"/>
</dbReference>
<proteinExistence type="inferred from homology"/>
<evidence type="ECO:0000256" key="5">
    <source>
        <dbReference type="ARBA" id="ARBA00022605"/>
    </source>
</evidence>
<organism evidence="13 14">
    <name type="scientific">Butyrivibrio hungatei</name>
    <dbReference type="NCBI Taxonomy" id="185008"/>
    <lineage>
        <taxon>Bacteria</taxon>
        <taxon>Bacillati</taxon>
        <taxon>Bacillota</taxon>
        <taxon>Clostridia</taxon>
        <taxon>Lachnospirales</taxon>
        <taxon>Lachnospiraceae</taxon>
        <taxon>Butyrivibrio</taxon>
    </lineage>
</organism>
<comment type="cofactor">
    <cofactor evidence="9">
        <name>thiamine diphosphate</name>
        <dbReference type="ChEBI" id="CHEBI:58937"/>
    </cofactor>
    <text evidence="9">Binds 1 thiamine pyrophosphate per subunit.</text>
</comment>